<evidence type="ECO:0000313" key="2">
    <source>
        <dbReference type="Proteomes" id="UP000235786"/>
    </source>
</evidence>
<dbReference type="Proteomes" id="UP000235786">
    <property type="component" value="Unassembled WGS sequence"/>
</dbReference>
<dbReference type="OrthoDB" id="3465589at2759"/>
<dbReference type="AlphaFoldDB" id="A0A2J6RSV2"/>
<proteinExistence type="predicted"/>
<keyword evidence="2" id="KW-1185">Reference proteome</keyword>
<reference evidence="1 2" key="1">
    <citation type="submission" date="2016-04" db="EMBL/GenBank/DDBJ databases">
        <title>A degradative enzymes factory behind the ericoid mycorrhizal symbiosis.</title>
        <authorList>
            <consortium name="DOE Joint Genome Institute"/>
            <person name="Martino E."/>
            <person name="Morin E."/>
            <person name="Grelet G."/>
            <person name="Kuo A."/>
            <person name="Kohler A."/>
            <person name="Daghino S."/>
            <person name="Barry K."/>
            <person name="Choi C."/>
            <person name="Cichocki N."/>
            <person name="Clum A."/>
            <person name="Copeland A."/>
            <person name="Hainaut M."/>
            <person name="Haridas S."/>
            <person name="Labutti K."/>
            <person name="Lindquist E."/>
            <person name="Lipzen A."/>
            <person name="Khouja H.-R."/>
            <person name="Murat C."/>
            <person name="Ohm R."/>
            <person name="Olson A."/>
            <person name="Spatafora J."/>
            <person name="Veneault-Fourrey C."/>
            <person name="Henrissat B."/>
            <person name="Grigoriev I."/>
            <person name="Martin F."/>
            <person name="Perotto S."/>
        </authorList>
    </citation>
    <scope>NUCLEOTIDE SEQUENCE [LARGE SCALE GENOMIC DNA]</scope>
    <source>
        <strain evidence="1 2">F</strain>
    </source>
</reference>
<protein>
    <submittedName>
        <fullName evidence="1">Uncharacterized protein</fullName>
    </submittedName>
</protein>
<gene>
    <name evidence="1" type="ORF">L207DRAFT_329532</name>
</gene>
<organism evidence="1 2">
    <name type="scientific">Hyaloscypha variabilis (strain UAMH 11265 / GT02V1 / F)</name>
    <name type="common">Meliniomyces variabilis</name>
    <dbReference type="NCBI Taxonomy" id="1149755"/>
    <lineage>
        <taxon>Eukaryota</taxon>
        <taxon>Fungi</taxon>
        <taxon>Dikarya</taxon>
        <taxon>Ascomycota</taxon>
        <taxon>Pezizomycotina</taxon>
        <taxon>Leotiomycetes</taxon>
        <taxon>Helotiales</taxon>
        <taxon>Hyaloscyphaceae</taxon>
        <taxon>Hyaloscypha</taxon>
        <taxon>Hyaloscypha variabilis</taxon>
    </lineage>
</organism>
<evidence type="ECO:0000313" key="1">
    <source>
        <dbReference type="EMBL" id="PMD41605.1"/>
    </source>
</evidence>
<dbReference type="EMBL" id="KZ613944">
    <property type="protein sequence ID" value="PMD41605.1"/>
    <property type="molecule type" value="Genomic_DNA"/>
</dbReference>
<name>A0A2J6RSV2_HYAVF</name>
<sequence>MKKSQNDRASSVKSFDLCLVLRKMSKSRRFSTVCRARRLRSGSFFMNYKRREVTAQASGRTQDEKAASLVDISRLVKSGGKWPFTDAISSVEISTTSTLGEPKTKWTKSDAYLELQGLRAIPVMQFSTAQRAYYNDQAESSAELALIEVDLTSMTSLTQKLRSLVSLTGLPATSPGIRIDLESLIDNSNHLFDSSPFLLQMSIRASICQSTTIEYGARRGSTFLRLANNELIKDGITSIAVYFTYFAKDDSTPFRLRLLHLIILLLSMVNDVDVQEISGLLESIFNLKADRGYLELLFLKFIPLVADTPKGFLQAVAFALEGHRLTGIADLESNSGQSHYWETCILQILDKGFLLPGSAPDLGRDKFSWMTKWPDGGYMSSQIFRNLQPTSIGPRTLVDLAFDELHIERTLYWRGVIMTNVIEYGIQATDYDQIKSMVPGRYLVQEACGSHAYLIIEERDVNSDILKAIRKINKSIAGLRKTPLIERLPPDCQWSGKLQQISAQIDKHVLALNFKLNRKDVYRIDASRAMSQDIREASEIIDQILRQLADNKVPLTEIHLSLREAIADLMLARQAREKVVGADNFKLNSNPISEVLQEPSISSPSIKRHWSEYKAWFEGVNTRLHIEAFRSVVSNVAWLSSHKARVSLYGFETEYVVTTLAPFNESASTYSELDDTPATLEGTPAYEAVHEGYSAILAGQYLIMADRLDKGKGDSGEFRMRNYLRVVKTEIPNAYYGDERSLEIKGHKVLSIFR</sequence>
<accession>A0A2J6RSV2</accession>